<keyword evidence="1" id="KW-0812">Transmembrane</keyword>
<evidence type="ECO:0000256" key="1">
    <source>
        <dbReference type="SAM" id="Phobius"/>
    </source>
</evidence>
<keyword evidence="1" id="KW-0472">Membrane</keyword>
<dbReference type="Proteomes" id="UP000245880">
    <property type="component" value="Unassembled WGS sequence"/>
</dbReference>
<dbReference type="AlphaFoldDB" id="A0A316B857"/>
<gene>
    <name evidence="2" type="ORF">CLV98_103144</name>
</gene>
<sequence>MKTYPIKTKDANSPGSKLTKTEALMRRLALLLALVSVFFFFFKILFF</sequence>
<feature type="transmembrane region" description="Helical" evidence="1">
    <location>
        <begin position="28"/>
        <end position="46"/>
    </location>
</feature>
<proteinExistence type="predicted"/>
<accession>A0A316B857</accession>
<comment type="caution">
    <text evidence="2">The sequence shown here is derived from an EMBL/GenBank/DDBJ whole genome shotgun (WGS) entry which is preliminary data.</text>
</comment>
<keyword evidence="3" id="KW-1185">Reference proteome</keyword>
<name>A0A316B857_9BACT</name>
<evidence type="ECO:0000313" key="2">
    <source>
        <dbReference type="EMBL" id="PWJ58777.1"/>
    </source>
</evidence>
<organism evidence="2 3">
    <name type="scientific">Dyadobacter jejuensis</name>
    <dbReference type="NCBI Taxonomy" id="1082580"/>
    <lineage>
        <taxon>Bacteria</taxon>
        <taxon>Pseudomonadati</taxon>
        <taxon>Bacteroidota</taxon>
        <taxon>Cytophagia</taxon>
        <taxon>Cytophagales</taxon>
        <taxon>Spirosomataceae</taxon>
        <taxon>Dyadobacter</taxon>
    </lineage>
</organism>
<dbReference type="RefSeq" id="WP_158281218.1">
    <property type="nucleotide sequence ID" value="NZ_QGDT01000003.1"/>
</dbReference>
<protein>
    <submittedName>
        <fullName evidence="2">Uncharacterized protein</fullName>
    </submittedName>
</protein>
<reference evidence="2 3" key="1">
    <citation type="submission" date="2018-03" db="EMBL/GenBank/DDBJ databases">
        <title>Genomic Encyclopedia of Archaeal and Bacterial Type Strains, Phase II (KMG-II): from individual species to whole genera.</title>
        <authorList>
            <person name="Goeker M."/>
        </authorList>
    </citation>
    <scope>NUCLEOTIDE SEQUENCE [LARGE SCALE GENOMIC DNA]</scope>
    <source>
        <strain evidence="2 3">DSM 100346</strain>
    </source>
</reference>
<keyword evidence="1" id="KW-1133">Transmembrane helix</keyword>
<dbReference type="EMBL" id="QGDT01000003">
    <property type="protein sequence ID" value="PWJ58777.1"/>
    <property type="molecule type" value="Genomic_DNA"/>
</dbReference>
<evidence type="ECO:0000313" key="3">
    <source>
        <dbReference type="Proteomes" id="UP000245880"/>
    </source>
</evidence>